<protein>
    <submittedName>
        <fullName evidence="1">Uncharacterized protein</fullName>
    </submittedName>
</protein>
<dbReference type="Proteomes" id="UP001556631">
    <property type="component" value="Unassembled WGS sequence"/>
</dbReference>
<evidence type="ECO:0000313" key="2">
    <source>
        <dbReference type="Proteomes" id="UP001556631"/>
    </source>
</evidence>
<organism evidence="1 2">
    <name type="scientific">Nocardioides eburneus</name>
    <dbReference type="NCBI Taxonomy" id="3231482"/>
    <lineage>
        <taxon>Bacteria</taxon>
        <taxon>Bacillati</taxon>
        <taxon>Actinomycetota</taxon>
        <taxon>Actinomycetes</taxon>
        <taxon>Propionibacteriales</taxon>
        <taxon>Nocardioidaceae</taxon>
        <taxon>Nocardioides</taxon>
    </lineage>
</organism>
<name>A0ABV3SZZ6_9ACTN</name>
<sequence length="116" mass="12498">MAAVPVDLPTSLRTVRDPRSGQVVECPVASCVEVSFAPTLASRWRIEAAPGHLVPLSQGDHSFVFMVFSPRAEPTPLRLVRSRVDRAGDLEVRLVHVLPRDRIGAGRTPGALVPVG</sequence>
<dbReference type="EMBL" id="JBFPJR010000021">
    <property type="protein sequence ID" value="MEX0428502.1"/>
    <property type="molecule type" value="Genomic_DNA"/>
</dbReference>
<keyword evidence="2" id="KW-1185">Reference proteome</keyword>
<dbReference type="RefSeq" id="WP_367994473.1">
    <property type="nucleotide sequence ID" value="NZ_JBFPJR010000021.1"/>
</dbReference>
<comment type="caution">
    <text evidence="1">The sequence shown here is derived from an EMBL/GenBank/DDBJ whole genome shotgun (WGS) entry which is preliminary data.</text>
</comment>
<accession>A0ABV3SZZ6</accession>
<evidence type="ECO:0000313" key="1">
    <source>
        <dbReference type="EMBL" id="MEX0428502.1"/>
    </source>
</evidence>
<proteinExistence type="predicted"/>
<reference evidence="1 2" key="1">
    <citation type="submission" date="2024-07" db="EMBL/GenBank/DDBJ databases">
        <authorList>
            <person name="Lee S."/>
            <person name="Kang M."/>
        </authorList>
    </citation>
    <scope>NUCLEOTIDE SEQUENCE [LARGE SCALE GENOMIC DNA]</scope>
    <source>
        <strain evidence="1 2">DS6</strain>
    </source>
</reference>
<gene>
    <name evidence="1" type="ORF">AB3X52_12800</name>
</gene>